<name>A0A017RTA1_9CLOT</name>
<protein>
    <submittedName>
        <fullName evidence="1">Uncharacterized protein</fullName>
    </submittedName>
</protein>
<accession>A0A017RTA1</accession>
<proteinExistence type="predicted"/>
<dbReference type="Proteomes" id="UP000019681">
    <property type="component" value="Unassembled WGS sequence"/>
</dbReference>
<dbReference type="RefSeq" id="WP_278244901.1">
    <property type="nucleotide sequence ID" value="NZ_AZQP01000036.1"/>
</dbReference>
<keyword evidence="2" id="KW-1185">Reference proteome</keyword>
<dbReference type="STRING" id="1403537.Q428_11040"/>
<dbReference type="AlphaFoldDB" id="A0A017RTA1"/>
<organism evidence="1 2">
    <name type="scientific">Fervidicella metallireducens AeB</name>
    <dbReference type="NCBI Taxonomy" id="1403537"/>
    <lineage>
        <taxon>Bacteria</taxon>
        <taxon>Bacillati</taxon>
        <taxon>Bacillota</taxon>
        <taxon>Clostridia</taxon>
        <taxon>Eubacteriales</taxon>
        <taxon>Clostridiaceae</taxon>
        <taxon>Fervidicella</taxon>
    </lineage>
</organism>
<evidence type="ECO:0000313" key="1">
    <source>
        <dbReference type="EMBL" id="EYE87841.1"/>
    </source>
</evidence>
<sequence>MNKVKKLKNAIYEEINTRNLQIINQKEIMHPLLKELMTFNVIF</sequence>
<dbReference type="EMBL" id="AZQP01000036">
    <property type="protein sequence ID" value="EYE87841.1"/>
    <property type="molecule type" value="Genomic_DNA"/>
</dbReference>
<reference evidence="1 2" key="1">
    <citation type="journal article" date="2014" name="Genome Announc.">
        <title>Draft Genome Sequence of Fervidicella metallireducens Strain AeBT, an Iron-Reducing Thermoanaerobe from the Great Artesian Basin.</title>
        <authorList>
            <person name="Patel B.K."/>
        </authorList>
    </citation>
    <scope>NUCLEOTIDE SEQUENCE [LARGE SCALE GENOMIC DNA]</scope>
    <source>
        <strain evidence="1 2">AeB</strain>
    </source>
</reference>
<gene>
    <name evidence="1" type="ORF">Q428_11040</name>
</gene>
<comment type="caution">
    <text evidence="1">The sequence shown here is derived from an EMBL/GenBank/DDBJ whole genome shotgun (WGS) entry which is preliminary data.</text>
</comment>
<evidence type="ECO:0000313" key="2">
    <source>
        <dbReference type="Proteomes" id="UP000019681"/>
    </source>
</evidence>